<dbReference type="AlphaFoldDB" id="A0A849ALX2"/>
<gene>
    <name evidence="1" type="ORF">HLA91_00280</name>
</gene>
<accession>A0A849ALX2</accession>
<evidence type="ECO:0000313" key="1">
    <source>
        <dbReference type="EMBL" id="NNG77819.1"/>
    </source>
</evidence>
<dbReference type="RefSeq" id="WP_170273063.1">
    <property type="nucleotide sequence ID" value="NZ_BAAAKH010000002.1"/>
</dbReference>
<organism evidence="1 2">
    <name type="scientific">Brevibacterium luteolum</name>
    <dbReference type="NCBI Taxonomy" id="199591"/>
    <lineage>
        <taxon>Bacteria</taxon>
        <taxon>Bacillati</taxon>
        <taxon>Actinomycetota</taxon>
        <taxon>Actinomycetes</taxon>
        <taxon>Micrococcales</taxon>
        <taxon>Brevibacteriaceae</taxon>
        <taxon>Brevibacterium</taxon>
    </lineage>
</organism>
<protein>
    <submittedName>
        <fullName evidence="1">Uncharacterized protein</fullName>
    </submittedName>
</protein>
<proteinExistence type="predicted"/>
<comment type="caution">
    <text evidence="1">The sequence shown here is derived from an EMBL/GenBank/DDBJ whole genome shotgun (WGS) entry which is preliminary data.</text>
</comment>
<dbReference type="Proteomes" id="UP000549517">
    <property type="component" value="Unassembled WGS sequence"/>
</dbReference>
<reference evidence="1 2" key="1">
    <citation type="submission" date="2020-05" db="EMBL/GenBank/DDBJ databases">
        <title>MicrobeNet Type strains.</title>
        <authorList>
            <person name="Nicholson A.C."/>
        </authorList>
    </citation>
    <scope>NUCLEOTIDE SEQUENCE [LARGE SCALE GENOMIC DNA]</scope>
    <source>
        <strain evidence="1 2">CCUG 46604</strain>
    </source>
</reference>
<evidence type="ECO:0000313" key="2">
    <source>
        <dbReference type="Proteomes" id="UP000549517"/>
    </source>
</evidence>
<dbReference type="EMBL" id="JABEMC010000001">
    <property type="protein sequence ID" value="NNG77819.1"/>
    <property type="molecule type" value="Genomic_DNA"/>
</dbReference>
<sequence>MTEFKKGDIVRLTRGEPDMPGYGCQVREVTYGRVARGMIEPHILPVYEERGWKIELIERPLPTKPNTLGWATVDGRRYLARLSYDQWELYNTDGVLGATPHPSAIEDFAEAALIPKELADKVMEWAGDEGGKWRAGGILQQIADHLKGQDDE</sequence>
<name>A0A849ALX2_9MICO</name>